<dbReference type="AlphaFoldDB" id="A0A378SMC8"/>
<evidence type="ECO:0000313" key="6">
    <source>
        <dbReference type="EMBL" id="STZ43870.1"/>
    </source>
</evidence>
<organism evidence="6 7">
    <name type="scientific">Mycolicibacterium gilvum</name>
    <dbReference type="NCBI Taxonomy" id="1804"/>
    <lineage>
        <taxon>Bacteria</taxon>
        <taxon>Bacillati</taxon>
        <taxon>Actinomycetota</taxon>
        <taxon>Actinomycetes</taxon>
        <taxon>Mycobacteriales</taxon>
        <taxon>Mycobacteriaceae</taxon>
        <taxon>Mycolicibacterium</taxon>
    </lineage>
</organism>
<evidence type="ECO:0000256" key="5">
    <source>
        <dbReference type="ARBA" id="ARBA00023288"/>
    </source>
</evidence>
<dbReference type="InterPro" id="IPR008691">
    <property type="entry name" value="LpqH"/>
</dbReference>
<reference evidence="6 7" key="1">
    <citation type="submission" date="2018-06" db="EMBL/GenBank/DDBJ databases">
        <authorList>
            <consortium name="Pathogen Informatics"/>
            <person name="Doyle S."/>
        </authorList>
    </citation>
    <scope>NUCLEOTIDE SEQUENCE [LARGE SCALE GENOMIC DNA]</scope>
    <source>
        <strain evidence="6 7">NCTC10742</strain>
    </source>
</reference>
<keyword evidence="5 6" id="KW-0449">Lipoprotein</keyword>
<dbReference type="Proteomes" id="UP000254291">
    <property type="component" value="Unassembled WGS sequence"/>
</dbReference>
<evidence type="ECO:0000313" key="7">
    <source>
        <dbReference type="Proteomes" id="UP000254291"/>
    </source>
</evidence>
<keyword evidence="4" id="KW-0564">Palmitate</keyword>
<keyword evidence="1" id="KW-1003">Cell membrane</keyword>
<keyword evidence="2" id="KW-0732">Signal</keyword>
<evidence type="ECO:0000256" key="1">
    <source>
        <dbReference type="ARBA" id="ARBA00022475"/>
    </source>
</evidence>
<evidence type="ECO:0000256" key="2">
    <source>
        <dbReference type="ARBA" id="ARBA00022729"/>
    </source>
</evidence>
<evidence type="ECO:0000256" key="3">
    <source>
        <dbReference type="ARBA" id="ARBA00023136"/>
    </source>
</evidence>
<sequence length="135" mass="13676">MVAVAGSALVLGVAGCSTPEPALGGTTATVSIDGDDTGGEHVVRCHQAGWSWFIETPEEDSGFVAVVSTGETVTAESVNFRGFGGFTGSFWADNIGDAEVTTDGGSFTISGTADGAFDDRPSEAVSATFRIEADC</sequence>
<protein>
    <submittedName>
        <fullName evidence="6">Conserved lipoprotein/antigen</fullName>
    </submittedName>
</protein>
<accession>A0A378SMC8</accession>
<dbReference type="EMBL" id="UGQM01000001">
    <property type="protein sequence ID" value="STZ43870.1"/>
    <property type="molecule type" value="Genomic_DNA"/>
</dbReference>
<dbReference type="GO" id="GO:0016020">
    <property type="term" value="C:membrane"/>
    <property type="evidence" value="ECO:0007669"/>
    <property type="project" value="InterPro"/>
</dbReference>
<dbReference type="Pfam" id="PF05481">
    <property type="entry name" value="Myco_19_kDa"/>
    <property type="match status" value="1"/>
</dbReference>
<proteinExistence type="predicted"/>
<name>A0A378SMC8_9MYCO</name>
<keyword evidence="3" id="KW-0472">Membrane</keyword>
<gene>
    <name evidence="6" type="ORF">NCTC10742_03100</name>
</gene>
<evidence type="ECO:0000256" key="4">
    <source>
        <dbReference type="ARBA" id="ARBA00023139"/>
    </source>
</evidence>